<gene>
    <name evidence="1" type="ORF">MNBD_GAMMA22-2351</name>
</gene>
<dbReference type="GO" id="GO:0015031">
    <property type="term" value="P:protein transport"/>
    <property type="evidence" value="ECO:0007669"/>
    <property type="project" value="InterPro"/>
</dbReference>
<dbReference type="NCBIfam" id="NF004393">
    <property type="entry name" value="PRK05751.1-4"/>
    <property type="match status" value="1"/>
</dbReference>
<dbReference type="PANTHER" id="PTHR36918:SF1">
    <property type="entry name" value="PROTEIN-EXPORT PROTEIN SECB"/>
    <property type="match status" value="1"/>
</dbReference>
<evidence type="ECO:0000313" key="1">
    <source>
        <dbReference type="EMBL" id="VAW92109.1"/>
    </source>
</evidence>
<dbReference type="NCBIfam" id="TIGR00809">
    <property type="entry name" value="secB"/>
    <property type="match status" value="1"/>
</dbReference>
<dbReference type="HAMAP" id="MF_00821">
    <property type="entry name" value="SecB"/>
    <property type="match status" value="1"/>
</dbReference>
<dbReference type="PRINTS" id="PR01594">
    <property type="entry name" value="SECBCHAPRONE"/>
</dbReference>
<proteinExistence type="inferred from homology"/>
<dbReference type="Gene3D" id="3.10.420.10">
    <property type="entry name" value="SecB-like"/>
    <property type="match status" value="1"/>
</dbReference>
<dbReference type="Pfam" id="PF02556">
    <property type="entry name" value="SecB"/>
    <property type="match status" value="1"/>
</dbReference>
<dbReference type="InterPro" id="IPR003708">
    <property type="entry name" value="SecB"/>
</dbReference>
<dbReference type="GO" id="GO:0051082">
    <property type="term" value="F:unfolded protein binding"/>
    <property type="evidence" value="ECO:0007669"/>
    <property type="project" value="InterPro"/>
</dbReference>
<accession>A0A3B1A1S1</accession>
<dbReference type="GO" id="GO:0051262">
    <property type="term" value="P:protein tetramerization"/>
    <property type="evidence" value="ECO:0007669"/>
    <property type="project" value="InterPro"/>
</dbReference>
<organism evidence="1">
    <name type="scientific">hydrothermal vent metagenome</name>
    <dbReference type="NCBI Taxonomy" id="652676"/>
    <lineage>
        <taxon>unclassified sequences</taxon>
        <taxon>metagenomes</taxon>
        <taxon>ecological metagenomes</taxon>
    </lineage>
</organism>
<protein>
    <submittedName>
        <fullName evidence="1">Protein-export protein SecB (Maintains pre-export unfolded state)</fullName>
    </submittedName>
</protein>
<name>A0A3B1A1S1_9ZZZZ</name>
<sequence>MSDSDSKTPEQQLVIQKIYTKDISFESPNTPSIFLKEWNPDVNMELNTGADKTENESVYEVVLTITITVKMADETVYLTEIQQAGLFTISGFSDTDMGAILGSFCPNALFPYAREAISDLVTRGGFPQLLLAPVNFDALYQQHLKTQGKSDVAEATTH</sequence>
<dbReference type="InterPro" id="IPR035958">
    <property type="entry name" value="SecB-like_sf"/>
</dbReference>
<dbReference type="PANTHER" id="PTHR36918">
    <property type="match status" value="1"/>
</dbReference>
<reference evidence="1" key="1">
    <citation type="submission" date="2018-06" db="EMBL/GenBank/DDBJ databases">
        <authorList>
            <person name="Zhirakovskaya E."/>
        </authorList>
    </citation>
    <scope>NUCLEOTIDE SEQUENCE</scope>
</reference>
<dbReference type="SUPFAM" id="SSF54611">
    <property type="entry name" value="SecB-like"/>
    <property type="match status" value="1"/>
</dbReference>
<dbReference type="EMBL" id="UOFS01000011">
    <property type="protein sequence ID" value="VAW92109.1"/>
    <property type="molecule type" value="Genomic_DNA"/>
</dbReference>
<dbReference type="AlphaFoldDB" id="A0A3B1A1S1"/>